<dbReference type="Gene3D" id="2.60.40.10">
    <property type="entry name" value="Immunoglobulins"/>
    <property type="match status" value="3"/>
</dbReference>
<organism evidence="3 4">
    <name type="scientific">Ferviditalea candida</name>
    <dbReference type="NCBI Taxonomy" id="3108399"/>
    <lineage>
        <taxon>Bacteria</taxon>
        <taxon>Bacillati</taxon>
        <taxon>Bacillota</taxon>
        <taxon>Bacilli</taxon>
        <taxon>Bacillales</taxon>
        <taxon>Paenibacillaceae</taxon>
        <taxon>Ferviditalea</taxon>
    </lineage>
</organism>
<feature type="domain" description="PKD/Chitinase" evidence="2">
    <location>
        <begin position="1633"/>
        <end position="1726"/>
    </location>
</feature>
<dbReference type="InterPro" id="IPR035986">
    <property type="entry name" value="PKD_dom_sf"/>
</dbReference>
<evidence type="ECO:0000256" key="1">
    <source>
        <dbReference type="SAM" id="SignalP"/>
    </source>
</evidence>
<feature type="domain" description="PKD/Chitinase" evidence="2">
    <location>
        <begin position="442"/>
        <end position="531"/>
    </location>
</feature>
<dbReference type="InterPro" id="IPR022409">
    <property type="entry name" value="PKD/Chitinase_dom"/>
</dbReference>
<feature type="signal peptide" evidence="1">
    <location>
        <begin position="1"/>
        <end position="31"/>
    </location>
</feature>
<dbReference type="Gene3D" id="2.60.120.560">
    <property type="entry name" value="Exo-inulinase, domain 1"/>
    <property type="match status" value="1"/>
</dbReference>
<gene>
    <name evidence="3" type="ORF">VF724_04445</name>
</gene>
<evidence type="ECO:0000259" key="2">
    <source>
        <dbReference type="SMART" id="SM00089"/>
    </source>
</evidence>
<dbReference type="RefSeq" id="WP_371753019.1">
    <property type="nucleotide sequence ID" value="NZ_JAYJLD010000004.1"/>
</dbReference>
<dbReference type="Pfam" id="PF00801">
    <property type="entry name" value="PKD"/>
    <property type="match status" value="1"/>
</dbReference>
<feature type="domain" description="PKD/Chitinase" evidence="2">
    <location>
        <begin position="1729"/>
        <end position="1814"/>
    </location>
</feature>
<evidence type="ECO:0000313" key="4">
    <source>
        <dbReference type="Proteomes" id="UP001310386"/>
    </source>
</evidence>
<dbReference type="InterPro" id="IPR000601">
    <property type="entry name" value="PKD_dom"/>
</dbReference>
<proteinExistence type="predicted"/>
<protein>
    <recommendedName>
        <fullName evidence="2">PKD/Chitinase domain-containing protein</fullName>
    </recommendedName>
</protein>
<dbReference type="EMBL" id="JAYJLD010000004">
    <property type="protein sequence ID" value="MEB3100906.1"/>
    <property type="molecule type" value="Genomic_DNA"/>
</dbReference>
<feature type="chain" id="PRO_5047023647" description="PKD/Chitinase domain-containing protein" evidence="1">
    <location>
        <begin position="32"/>
        <end position="1951"/>
    </location>
</feature>
<comment type="caution">
    <text evidence="3">The sequence shown here is derived from an EMBL/GenBank/DDBJ whole genome shotgun (WGS) entry which is preliminary data.</text>
</comment>
<dbReference type="SMART" id="SM00089">
    <property type="entry name" value="PKD"/>
    <property type="match status" value="3"/>
</dbReference>
<reference evidence="3" key="1">
    <citation type="submission" date="2023-12" db="EMBL/GenBank/DDBJ databases">
        <title>Fervidustalea candida gen. nov., sp. nov., a novel member of the family Paenibacillaceae isolated from a geothermal area.</title>
        <authorList>
            <person name="Li W.-J."/>
            <person name="Jiao J.-Y."/>
            <person name="Chen Y."/>
        </authorList>
    </citation>
    <scope>NUCLEOTIDE SEQUENCE</scope>
    <source>
        <strain evidence="3">SYSU GA230002</strain>
    </source>
</reference>
<accession>A0ABU5ZGW3</accession>
<dbReference type="SUPFAM" id="SSF49299">
    <property type="entry name" value="PKD domain"/>
    <property type="match status" value="2"/>
</dbReference>
<keyword evidence="4" id="KW-1185">Reference proteome</keyword>
<evidence type="ECO:0000313" key="3">
    <source>
        <dbReference type="EMBL" id="MEB3100906.1"/>
    </source>
</evidence>
<keyword evidence="1" id="KW-0732">Signal</keyword>
<name>A0ABU5ZGW3_9BACL</name>
<dbReference type="InterPro" id="IPR013783">
    <property type="entry name" value="Ig-like_fold"/>
</dbReference>
<sequence length="1951" mass="214929">MRKRSIRAASVFMLLVTLLNVLTLFPSFTQAANTQTYTLNFGQAPINGHIYLPQSQITNVPVNVANGTNQIVSWEVNINGTVKSNYGTLSGTTITLPTIDGQSTRLYSKSNSNPGFKITRSVDGLKWLIAGSDPDTGQYASYTFNGPVGTSGISEYPGLIPSDAPAWFRESTSGRAMTYSKDVPPPDQFYFNSSYTGTTISPSAATNINITGATPSMSGVHVLAFGQGNPGKGMVKVSKQLDDQYNIQNVDWWEEPFTGSQGYNQLRNYYYNVDAAWEATTYQYDVTITVTYNAAPTPTPTPPPSPTITGDFDIVPSTINYRDNFTLHPKNFVLTNGCAYQWHEYKFVNGTSEDYSKLITSQTQDTTYSYSTYPANITAGSIQVYIKVAGDCGDSGWIGPKTLTVNSPANNHPPVFQAGFFKSNDYNSWKPEYQAVYGSTLNLRIITTDPFADPKEPYDPDGDSYQFTWDFAGSSDPWIQKIGTDNGGFNHQDTYSFIHADALGTHSVKVTMTDIFGAATTHTVSITIVPPNPVAIIKGPDSVVEGRPLPSPFDGSNSYSPTNAKITQYLWTNKKDVYSTPGTETITLDVVDENNLKSLAPATHTLTVKPDLPPIAELSYGMIGIRNNKITFQDTSYSPDGDTIVEHTVSLVCDKNNNGSYADDTQTPMTPDSNGFFTYTPTQVGNCKVHIHVKEDWGKSADKDFPFSIVNLQPTVLASITSQNPLPPDMITTAYVMSDLPTDKTKFKVEDFYNSSLPASRLIYDSSEKALGAPDKKIGTSYATDNSPAKNFLFPNQSVSLSIDPTKTNSMQITWWGLSSGLSVSKAQRFNHDVWYYYRDGAACSDGYCVNSEYSMAFYNEKTGVKHELRDTNSQLGWKYQINRQTGMLWLRSYRDMWSCGYHPDYGYNCTGTTITDYQYKISADGTPTLMTTEYRSWPQANGQPGTFNNRQMDINLVPAPSWWVPETSHEIIESSPPPWNIDINGNKIYDASAINPIRDKQGNFYAFACSGTYSPTYSEASSCYLEKVSPSGTVLWTNTTNQFVPYRSWPYYNQFPNVKIGLVTKDNSKIFLSDGIYDNNTGEFLGSIPYISGYNYCEKNAASADLPCGFDNAFLGNNFYDDKIAYKLSTANGIHFVIYDIRNSKVINDTVISNSAQSIYEYITPTSNGMALSAQGKYYSNWTPSYTYGSIITMTGYDMETGAQVFQTSYDMKSASTNYNGEIPLKLTDDNKGYLTSYGSCGDLCTYYESVPFTLSGTNTRGDSDSYGDIIDKTASISDGSLNLSIKFTKDTFGQSVGAGLIFREQDNKNYYKALATTSGIILSKYVNGVRTEIQRQTYPLSLNAYHTLKVKLNGDHIIVYADGVPLIDVHDSQYSSGLYGLFADAPNVYVKGFATETTVNNGTTVQNMAIVDSAIDYSTLFSDPENDPAIPPLAKWTYTNMAPEKFLNAGDGKSDTAATNSYNNLVVNTPLPSIGKVGLFKIDFTEPDDPAPTGYKYPSTAFASFRQYADPYTNYVVVHRRPISSFTVSAAADGTIIWNDASYDPDRWLSPTSYSTEATGLNYQTTRGITERKYYYTTPSGTTVNQKLVTPQETGTYTVGMAVKDEYGAWSDWATQTINVTMIVVPDTPPVAGFNVTPTTTYRGVPVTITSTAHDAEDGAAANLQHEYYIRNITTGSSEALASTNRGTWTKTFSSLGVFEIRQVVTDSKGLSAQITKQVTIQNRPPTANFTWSPNPVWEGDALTLTNQSTDPDGDALSYVWEITAPDASRTLYHTQHAVLSAVRPGTYQVKLTASDGQASSTAIRNIHALELTIQSAVMHTPEWLRHHQEKGHRVAQPPLDFYSGEIFKVKAESSPAPVRSVTAWLDTEGLDGNRLQVSTALEPSAGLPTRYAGELYDERFMSVTEGLPAGRVPIHFRIEYANGVIKEETIDVNIIGNVRKAVGVHRRQ</sequence>
<dbReference type="Proteomes" id="UP001310386">
    <property type="component" value="Unassembled WGS sequence"/>
</dbReference>